<dbReference type="NCBIfam" id="NF006132">
    <property type="entry name" value="PRK08277.1"/>
    <property type="match status" value="1"/>
</dbReference>
<keyword evidence="2" id="KW-0560">Oxidoreductase</keyword>
<dbReference type="GO" id="GO:0016616">
    <property type="term" value="F:oxidoreductase activity, acting on the CH-OH group of donors, NAD or NADP as acceptor"/>
    <property type="evidence" value="ECO:0007669"/>
    <property type="project" value="TreeGrafter"/>
</dbReference>
<keyword evidence="5" id="KW-1185">Reference proteome</keyword>
<dbReference type="InterPro" id="IPR020904">
    <property type="entry name" value="Sc_DH/Rdtase_CS"/>
</dbReference>
<evidence type="ECO:0000259" key="3">
    <source>
        <dbReference type="SMART" id="SM00822"/>
    </source>
</evidence>
<dbReference type="Proteomes" id="UP000600139">
    <property type="component" value="Unassembled WGS sequence"/>
</dbReference>
<dbReference type="SUPFAM" id="SSF51735">
    <property type="entry name" value="NAD(P)-binding Rossmann-fold domains"/>
    <property type="match status" value="1"/>
</dbReference>
<dbReference type="PANTHER" id="PTHR42760:SF115">
    <property type="entry name" value="3-OXOACYL-[ACYL-CARRIER-PROTEIN] REDUCTASE FABG"/>
    <property type="match status" value="1"/>
</dbReference>
<dbReference type="Pfam" id="PF13561">
    <property type="entry name" value="adh_short_C2"/>
    <property type="match status" value="1"/>
</dbReference>
<dbReference type="InterPro" id="IPR036291">
    <property type="entry name" value="NAD(P)-bd_dom_sf"/>
</dbReference>
<dbReference type="InterPro" id="IPR002347">
    <property type="entry name" value="SDR_fam"/>
</dbReference>
<protein>
    <submittedName>
        <fullName evidence="4">SDR family oxidoreductase</fullName>
    </submittedName>
</protein>
<evidence type="ECO:0000256" key="2">
    <source>
        <dbReference type="ARBA" id="ARBA00023002"/>
    </source>
</evidence>
<dbReference type="EMBL" id="JAENIK010000011">
    <property type="protein sequence ID" value="MBK1816627.1"/>
    <property type="molecule type" value="Genomic_DNA"/>
</dbReference>
<evidence type="ECO:0000256" key="1">
    <source>
        <dbReference type="ARBA" id="ARBA00006484"/>
    </source>
</evidence>
<organism evidence="4 5">
    <name type="scientific">Luteolibacter yonseiensis</name>
    <dbReference type="NCBI Taxonomy" id="1144680"/>
    <lineage>
        <taxon>Bacteria</taxon>
        <taxon>Pseudomonadati</taxon>
        <taxon>Verrucomicrobiota</taxon>
        <taxon>Verrucomicrobiia</taxon>
        <taxon>Verrucomicrobiales</taxon>
        <taxon>Verrucomicrobiaceae</taxon>
        <taxon>Luteolibacter</taxon>
    </lineage>
</organism>
<evidence type="ECO:0000313" key="5">
    <source>
        <dbReference type="Proteomes" id="UP000600139"/>
    </source>
</evidence>
<dbReference type="PRINTS" id="PR00080">
    <property type="entry name" value="SDRFAMILY"/>
</dbReference>
<dbReference type="RefSeq" id="WP_200351560.1">
    <property type="nucleotide sequence ID" value="NZ_BAABHZ010000006.1"/>
</dbReference>
<reference evidence="4" key="1">
    <citation type="submission" date="2021-01" db="EMBL/GenBank/DDBJ databases">
        <title>Modified the classification status of verrucomicrobia.</title>
        <authorList>
            <person name="Feng X."/>
        </authorList>
    </citation>
    <scope>NUCLEOTIDE SEQUENCE</scope>
    <source>
        <strain evidence="4">JCM 18052</strain>
    </source>
</reference>
<evidence type="ECO:0000313" key="4">
    <source>
        <dbReference type="EMBL" id="MBK1816627.1"/>
    </source>
</evidence>
<comment type="caution">
    <text evidence="4">The sequence shown here is derived from an EMBL/GenBank/DDBJ whole genome shotgun (WGS) entry which is preliminary data.</text>
</comment>
<dbReference type="PANTHER" id="PTHR42760">
    <property type="entry name" value="SHORT-CHAIN DEHYDROGENASES/REDUCTASES FAMILY MEMBER"/>
    <property type="match status" value="1"/>
</dbReference>
<dbReference type="Gene3D" id="3.40.50.720">
    <property type="entry name" value="NAD(P)-binding Rossmann-like Domain"/>
    <property type="match status" value="1"/>
</dbReference>
<sequence>MNPLFDLTGRVYLITGSTGSLAGSAADYLAAQGARIVYLGRSQEKLDASLARCRSITPAADCLGLVADVLDRPALEQARDTVLEKWGRIDGLLNGAGGNMPGATITPDKSFSDLDFESFQQVVDLNLHGTVLPSLVFSPAMIEGGRGSIINYTSVSAPQALTRVVGYSAAKAGVENFTRWLAVDMARRTGGKVRVNAIMPGFFLGEQNRRMLTNEDGSLTDRGNTIISNTPFGRFGQADELHGALHYLLGDASQFVTGTVLAVDGGFVAFSGV</sequence>
<feature type="domain" description="Ketoreductase" evidence="3">
    <location>
        <begin position="10"/>
        <end position="183"/>
    </location>
</feature>
<dbReference type="PRINTS" id="PR00081">
    <property type="entry name" value="GDHRDH"/>
</dbReference>
<comment type="similarity">
    <text evidence="1">Belongs to the short-chain dehydrogenases/reductases (SDR) family.</text>
</comment>
<dbReference type="SMART" id="SM00822">
    <property type="entry name" value="PKS_KR"/>
    <property type="match status" value="1"/>
</dbReference>
<dbReference type="InterPro" id="IPR057326">
    <property type="entry name" value="KR_dom"/>
</dbReference>
<dbReference type="PROSITE" id="PS00061">
    <property type="entry name" value="ADH_SHORT"/>
    <property type="match status" value="1"/>
</dbReference>
<dbReference type="AlphaFoldDB" id="A0A934R4A0"/>
<proteinExistence type="inferred from homology"/>
<name>A0A934R4A0_9BACT</name>
<gene>
    <name evidence="4" type="ORF">JIN84_13460</name>
</gene>
<accession>A0A934R4A0</accession>